<dbReference type="InterPro" id="IPR001345">
    <property type="entry name" value="PG/BPGM_mutase_AS"/>
</dbReference>
<evidence type="ECO:0000256" key="1">
    <source>
        <dbReference type="ARBA" id="ARBA00022801"/>
    </source>
</evidence>
<feature type="binding site" evidence="3">
    <location>
        <position position="193"/>
    </location>
    <ligand>
        <name>substrate</name>
    </ligand>
</feature>
<dbReference type="PANTHER" id="PTHR46517">
    <property type="entry name" value="FRUCTOSE-2,6-BISPHOSPHATASE TIGAR"/>
    <property type="match status" value="1"/>
</dbReference>
<evidence type="ECO:0000256" key="2">
    <source>
        <dbReference type="PIRSR" id="PIRSR613078-1"/>
    </source>
</evidence>
<feature type="region of interest" description="Disordered" evidence="4">
    <location>
        <begin position="231"/>
        <end position="251"/>
    </location>
</feature>
<keyword evidence="1" id="KW-0378">Hydrolase</keyword>
<dbReference type="PANTHER" id="PTHR46517:SF1">
    <property type="entry name" value="FRUCTOSE-2,6-BISPHOSPHATASE TIGAR"/>
    <property type="match status" value="1"/>
</dbReference>
<dbReference type="CDD" id="cd07067">
    <property type="entry name" value="HP_PGM_like"/>
    <property type="match status" value="1"/>
</dbReference>
<evidence type="ECO:0000313" key="6">
    <source>
        <dbReference type="Proteomes" id="UP001327957"/>
    </source>
</evidence>
<reference evidence="5 6" key="1">
    <citation type="submission" date="2023-04" db="EMBL/GenBank/DDBJ databases">
        <title>Colletotrichum tabacum stain YC1 causing leaf anthracnose on Nicotiana tabacum(L.) cv.</title>
        <authorList>
            <person name="Ji Z."/>
            <person name="Wang M."/>
            <person name="Zhang J."/>
            <person name="Wang N."/>
            <person name="Zhou Z."/>
        </authorList>
    </citation>
    <scope>NUCLEOTIDE SEQUENCE [LARGE SCALE GENOMIC DNA]</scope>
    <source>
        <strain evidence="5 6">YC1</strain>
    </source>
</reference>
<protein>
    <submittedName>
        <fullName evidence="5">Phosphoglycerate mutase</fullName>
    </submittedName>
</protein>
<dbReference type="InterPro" id="IPR013078">
    <property type="entry name" value="His_Pase_superF_clade-1"/>
</dbReference>
<dbReference type="InterPro" id="IPR051695">
    <property type="entry name" value="Phosphoglycerate_Mutase"/>
</dbReference>
<feature type="active site" description="Proton donor/acceptor" evidence="2">
    <location>
        <position position="227"/>
    </location>
</feature>
<dbReference type="SUPFAM" id="SSF51322">
    <property type="entry name" value="Cyanovirin-N"/>
    <property type="match status" value="1"/>
</dbReference>
<sequence length="409" mass="44431">MAAPPESPTSHVMQRSEQTERGFIKSCYDVRFFDPRVINFRKYKKTSPYVVARCLTPDADKCSWMPLFACFANIDGAITYARDGFFDKSCSACEYRAALGKMKCRCDRTTTADRLDLSAHVAALACTMGTIHLFLVRHGESVDNVAKLYAGSRDSPLTSHGVLQARRLGAHLASRTASASAGITHIFSSTLRRAYTTAAAVREAVAPSHHSSVARDIEVVRLSDLREKHFGTGEGQKFGGTTASGAARPRHDGAEDLDAMRMRAKRFVDGYLAPIFACVDAEPGGAAESIVIVAHGIILGVLSSVLCSPGLFVAVDPDSESQRPWSWSNTGFVEIRIMSMPVDPDLARASQDALPTVRWPRLSLQTVAVNCTEHLAGLKKTRGGIGSAKFDEKQKTIISFFAPASKRKN</sequence>
<dbReference type="Proteomes" id="UP001327957">
    <property type="component" value="Unassembled WGS sequence"/>
</dbReference>
<proteinExistence type="predicted"/>
<evidence type="ECO:0000313" key="5">
    <source>
        <dbReference type="EMBL" id="KAK6225619.1"/>
    </source>
</evidence>
<dbReference type="GO" id="GO:0043456">
    <property type="term" value="P:regulation of pentose-phosphate shunt"/>
    <property type="evidence" value="ECO:0007669"/>
    <property type="project" value="TreeGrafter"/>
</dbReference>
<dbReference type="EMBL" id="JASAOK010000002">
    <property type="protein sequence ID" value="KAK6225619.1"/>
    <property type="molecule type" value="Genomic_DNA"/>
</dbReference>
<feature type="binding site" evidence="3">
    <location>
        <begin position="137"/>
        <end position="144"/>
    </location>
    <ligand>
        <name>substrate</name>
    </ligand>
</feature>
<dbReference type="Gene3D" id="3.40.50.1240">
    <property type="entry name" value="Phosphoglycerate mutase-like"/>
    <property type="match status" value="1"/>
</dbReference>
<accession>A0AAV9TQ08</accession>
<dbReference type="InterPro" id="IPR036673">
    <property type="entry name" value="Cyanovirin-N_sf"/>
</dbReference>
<dbReference type="Pfam" id="PF00300">
    <property type="entry name" value="His_Phos_1"/>
    <property type="match status" value="1"/>
</dbReference>
<name>A0AAV9TQ08_9PEZI</name>
<dbReference type="PROSITE" id="PS00175">
    <property type="entry name" value="PG_MUTASE"/>
    <property type="match status" value="1"/>
</dbReference>
<dbReference type="SUPFAM" id="SSF53254">
    <property type="entry name" value="Phosphoglycerate mutase-like"/>
    <property type="match status" value="1"/>
</dbReference>
<organism evidence="5 6">
    <name type="scientific">Colletotrichum tabaci</name>
    <dbReference type="NCBI Taxonomy" id="1209068"/>
    <lineage>
        <taxon>Eukaryota</taxon>
        <taxon>Fungi</taxon>
        <taxon>Dikarya</taxon>
        <taxon>Ascomycota</taxon>
        <taxon>Pezizomycotina</taxon>
        <taxon>Sordariomycetes</taxon>
        <taxon>Hypocreomycetidae</taxon>
        <taxon>Glomerellales</taxon>
        <taxon>Glomerellaceae</taxon>
        <taxon>Colletotrichum</taxon>
        <taxon>Colletotrichum destructivum species complex</taxon>
    </lineage>
</organism>
<evidence type="ECO:0000256" key="4">
    <source>
        <dbReference type="SAM" id="MobiDB-lite"/>
    </source>
</evidence>
<dbReference type="GO" id="GO:0045820">
    <property type="term" value="P:negative regulation of glycolytic process"/>
    <property type="evidence" value="ECO:0007669"/>
    <property type="project" value="TreeGrafter"/>
</dbReference>
<dbReference type="GO" id="GO:0004331">
    <property type="term" value="F:fructose-2,6-bisphosphate 2-phosphatase activity"/>
    <property type="evidence" value="ECO:0007669"/>
    <property type="project" value="TreeGrafter"/>
</dbReference>
<dbReference type="AlphaFoldDB" id="A0AAV9TQ08"/>
<gene>
    <name evidence="5" type="ORF">QIS74_01666</name>
</gene>
<dbReference type="GO" id="GO:0005829">
    <property type="term" value="C:cytosol"/>
    <property type="evidence" value="ECO:0007669"/>
    <property type="project" value="TreeGrafter"/>
</dbReference>
<feature type="active site" description="Tele-phosphohistidine intermediate" evidence="2">
    <location>
        <position position="138"/>
    </location>
</feature>
<comment type="caution">
    <text evidence="5">The sequence shown here is derived from an EMBL/GenBank/DDBJ whole genome shotgun (WGS) entry which is preliminary data.</text>
</comment>
<keyword evidence="6" id="KW-1185">Reference proteome</keyword>
<dbReference type="InterPro" id="IPR029033">
    <property type="entry name" value="His_PPase_superfam"/>
</dbReference>
<dbReference type="Gene3D" id="2.30.60.10">
    <property type="entry name" value="Cyanovirin-N"/>
    <property type="match status" value="1"/>
</dbReference>
<evidence type="ECO:0000256" key="3">
    <source>
        <dbReference type="PIRSR" id="PIRSR613078-2"/>
    </source>
</evidence>
<dbReference type="SMART" id="SM00855">
    <property type="entry name" value="PGAM"/>
    <property type="match status" value="1"/>
</dbReference>